<proteinExistence type="predicted"/>
<comment type="caution">
    <text evidence="2">The sequence shown here is derived from an EMBL/GenBank/DDBJ whole genome shotgun (WGS) entry which is preliminary data.</text>
</comment>
<dbReference type="EMBL" id="LSRX01001032">
    <property type="protein sequence ID" value="OLP84562.1"/>
    <property type="molecule type" value="Genomic_DNA"/>
</dbReference>
<gene>
    <name evidence="2" type="ORF">AK812_SmicGene34545</name>
</gene>
<dbReference type="OMA" id="HHANEEK"/>
<organism evidence="2 3">
    <name type="scientific">Symbiodinium microadriaticum</name>
    <name type="common">Dinoflagellate</name>
    <name type="synonym">Zooxanthella microadriatica</name>
    <dbReference type="NCBI Taxonomy" id="2951"/>
    <lineage>
        <taxon>Eukaryota</taxon>
        <taxon>Sar</taxon>
        <taxon>Alveolata</taxon>
        <taxon>Dinophyceae</taxon>
        <taxon>Suessiales</taxon>
        <taxon>Symbiodiniaceae</taxon>
        <taxon>Symbiodinium</taxon>
    </lineage>
</organism>
<dbReference type="InterPro" id="IPR012312">
    <property type="entry name" value="Hemerythrin-like"/>
</dbReference>
<dbReference type="AlphaFoldDB" id="A0A1Q9CNQ8"/>
<evidence type="ECO:0000259" key="1">
    <source>
        <dbReference type="Pfam" id="PF01814"/>
    </source>
</evidence>
<reference evidence="2 3" key="1">
    <citation type="submission" date="2016-02" db="EMBL/GenBank/DDBJ databases">
        <title>Genome analysis of coral dinoflagellate symbionts highlights evolutionary adaptations to a symbiotic lifestyle.</title>
        <authorList>
            <person name="Aranda M."/>
            <person name="Li Y."/>
            <person name="Liew Y.J."/>
            <person name="Baumgarten S."/>
            <person name="Simakov O."/>
            <person name="Wilson M."/>
            <person name="Piel J."/>
            <person name="Ashoor H."/>
            <person name="Bougouffa S."/>
            <person name="Bajic V.B."/>
            <person name="Ryu T."/>
            <person name="Ravasi T."/>
            <person name="Bayer T."/>
            <person name="Micklem G."/>
            <person name="Kim H."/>
            <person name="Bhak J."/>
            <person name="Lajeunesse T.C."/>
            <person name="Voolstra C.R."/>
        </authorList>
    </citation>
    <scope>NUCLEOTIDE SEQUENCE [LARGE SCALE GENOMIC DNA]</scope>
    <source>
        <strain evidence="2 3">CCMP2467</strain>
    </source>
</reference>
<dbReference type="OrthoDB" id="445386at2759"/>
<accession>A0A1Q9CNQ8</accession>
<evidence type="ECO:0000313" key="2">
    <source>
        <dbReference type="EMBL" id="OLP84562.1"/>
    </source>
</evidence>
<protein>
    <recommendedName>
        <fullName evidence="1">Hemerythrin-like domain-containing protein</fullName>
    </recommendedName>
</protein>
<dbReference type="Pfam" id="PF01814">
    <property type="entry name" value="Hemerythrin"/>
    <property type="match status" value="1"/>
</dbReference>
<name>A0A1Q9CNQ8_SYMMI</name>
<sequence length="365" mass="41206">MFGTGVFHFEGAWCQVTTDVQSILDFGAKSRSELHPLSRAKQSKSTAKSIDLGEVGQGLASEVCASAGGPKLPCTSDFLRFEFDTAPELHPMSSIRQPVQTGTLQATVALTALSSAVVTEAKDWRDEALLVPHECIRWWNANLLEILADFEPVKRPTSAWKTKVLMDFMDNYYVPCVHHHHRSEEEIYNPGILEKCKSMGVADPFTKVKKDHETLVSLLDKVVTFRKPIESGDAKAVEEFKTAMKEMIKFMEEHLAEEEQDYPKIFADCQLTQEEEGVLLNKILEGLGLDGSKKFLPPIMYAMVLWRGKDKMMEWEAKLPGPTRMLNSNCWLNDFHENQLRVLEALKKEEAFEPHPPSCNLCSVM</sequence>
<dbReference type="CDD" id="cd12108">
    <property type="entry name" value="Hr-like"/>
    <property type="match status" value="1"/>
</dbReference>
<keyword evidence="3" id="KW-1185">Reference proteome</keyword>
<dbReference type="Gene3D" id="1.20.120.520">
    <property type="entry name" value="nmb1532 protein domain like"/>
    <property type="match status" value="1"/>
</dbReference>
<feature type="domain" description="Hemerythrin-like" evidence="1">
    <location>
        <begin position="159"/>
        <end position="262"/>
    </location>
</feature>
<evidence type="ECO:0000313" key="3">
    <source>
        <dbReference type="Proteomes" id="UP000186817"/>
    </source>
</evidence>
<dbReference type="Proteomes" id="UP000186817">
    <property type="component" value="Unassembled WGS sequence"/>
</dbReference>